<comment type="caution">
    <text evidence="2">The sequence shown here is derived from an EMBL/GenBank/DDBJ whole genome shotgun (WGS) entry which is preliminary data.</text>
</comment>
<gene>
    <name evidence="2" type="ORF">H8B04_06595</name>
</gene>
<dbReference type="InterPro" id="IPR024311">
    <property type="entry name" value="Lipocalin-like"/>
</dbReference>
<sequence length="62" mass="7153">MDSDIINYTDTEEKQTYVFKADKTGSLRSFEDGEWTTENFTYSVAGKILTISFKGGLRRNEF</sequence>
<accession>A0ABR7YD45</accession>
<dbReference type="EMBL" id="JACOIJ010000009">
    <property type="protein sequence ID" value="MBD1429235.1"/>
    <property type="molecule type" value="Genomic_DNA"/>
</dbReference>
<proteinExistence type="predicted"/>
<evidence type="ECO:0000313" key="2">
    <source>
        <dbReference type="EMBL" id="MBD1429235.1"/>
    </source>
</evidence>
<organism evidence="2 3">
    <name type="scientific">Sphingobacterium litopenaei</name>
    <dbReference type="NCBI Taxonomy" id="2763500"/>
    <lineage>
        <taxon>Bacteria</taxon>
        <taxon>Pseudomonadati</taxon>
        <taxon>Bacteroidota</taxon>
        <taxon>Sphingobacteriia</taxon>
        <taxon>Sphingobacteriales</taxon>
        <taxon>Sphingobacteriaceae</taxon>
        <taxon>Sphingobacterium</taxon>
    </lineage>
</organism>
<feature type="domain" description="Lipocalin-like" evidence="1">
    <location>
        <begin position="6"/>
        <end position="57"/>
    </location>
</feature>
<evidence type="ECO:0000313" key="3">
    <source>
        <dbReference type="Proteomes" id="UP000651271"/>
    </source>
</evidence>
<dbReference type="Proteomes" id="UP000651271">
    <property type="component" value="Unassembled WGS sequence"/>
</dbReference>
<reference evidence="2 3" key="1">
    <citation type="submission" date="2020-08" db="EMBL/GenBank/DDBJ databases">
        <title>Sphingobacterium sp. DN04309 isolated from aquaculture water.</title>
        <authorList>
            <person name="Zhang M."/>
        </authorList>
    </citation>
    <scope>NUCLEOTIDE SEQUENCE [LARGE SCALE GENOMIC DNA]</scope>
    <source>
        <strain evidence="2 3">DN04309</strain>
    </source>
</reference>
<dbReference type="Pfam" id="PF13648">
    <property type="entry name" value="Lipocalin_4"/>
    <property type="match status" value="1"/>
</dbReference>
<protein>
    <submittedName>
        <fullName evidence="2">Lipocalin family protein</fullName>
    </submittedName>
</protein>
<name>A0ABR7YD45_9SPHI</name>
<evidence type="ECO:0000259" key="1">
    <source>
        <dbReference type="Pfam" id="PF13648"/>
    </source>
</evidence>
<keyword evidence="3" id="KW-1185">Reference proteome</keyword>
<dbReference type="RefSeq" id="WP_190301875.1">
    <property type="nucleotide sequence ID" value="NZ_JACOIJ010000009.1"/>
</dbReference>